<dbReference type="RefSeq" id="WP_009893741.1">
    <property type="nucleotide sequence ID" value="NC_013315.1"/>
</dbReference>
<evidence type="ECO:0000313" key="1">
    <source>
        <dbReference type="EMBL" id="CBA65232.1"/>
    </source>
</evidence>
<evidence type="ECO:0000313" key="2">
    <source>
        <dbReference type="Proteomes" id="UP000002068"/>
    </source>
</evidence>
<proteinExistence type="predicted"/>
<dbReference type="AlphaFoldDB" id="A0A0H3NA70"/>
<organism evidence="1 2">
    <name type="scientific">Clostridioides difficile (strain CD196)</name>
    <name type="common">Peptoclostridium difficile</name>
    <dbReference type="NCBI Taxonomy" id="645462"/>
    <lineage>
        <taxon>Bacteria</taxon>
        <taxon>Bacillati</taxon>
        <taxon>Bacillota</taxon>
        <taxon>Clostridia</taxon>
        <taxon>Peptostreptococcales</taxon>
        <taxon>Peptostreptococcaceae</taxon>
        <taxon>Clostridioides</taxon>
    </lineage>
</organism>
<reference evidence="1 2" key="1">
    <citation type="journal article" date="2009" name="Genome Biol.">
        <title>Comparative genome and phenotypic analysis of Clostridium difficile 027 strains provides insight into the evolution of a hypervirulent bacterium.</title>
        <authorList>
            <person name="Stabler R.A."/>
            <person name="He M."/>
            <person name="Dawson L."/>
            <person name="Martin M."/>
            <person name="Valiente E."/>
            <person name="Corton C."/>
            <person name="Lawley T.D."/>
            <person name="Sebaihia M."/>
            <person name="Quail M.A."/>
            <person name="Rose G."/>
            <person name="Gerding D.N."/>
            <person name="Gibert M."/>
            <person name="Popoff M.R."/>
            <person name="Parkhill J."/>
            <person name="Dougan G."/>
            <person name="Wren B.W."/>
        </authorList>
    </citation>
    <scope>NUCLEOTIDE SEQUENCE [LARGE SCALE GENOMIC DNA]</scope>
    <source>
        <strain evidence="1 2">CD196</strain>
    </source>
</reference>
<name>A0A0H3NA70_CLODC</name>
<dbReference type="KEGG" id="cdc:CD196_2712"/>
<dbReference type="EMBL" id="FN538970">
    <property type="protein sequence ID" value="CBA65232.1"/>
    <property type="molecule type" value="Genomic_DNA"/>
</dbReference>
<sequence>MKKRILTILCVVLVLFISITGLDSMGFFSRSIIPLRSEYASFIRKNGTITEVKFTGPFNHNNIDLNKNVEDTNKNGDDNELTIKYDIEVKKSLISSNEPTIQIQDSKESIYVYILNFSDKTIIIKNGKIVD</sequence>
<dbReference type="Proteomes" id="UP000002068">
    <property type="component" value="Chromosome"/>
</dbReference>
<protein>
    <submittedName>
        <fullName evidence="1">Sortase</fullName>
    </submittedName>
</protein>
<accession>A0A0H3NA70</accession>
<dbReference type="HOGENOM" id="CLU_1925586_0_0_9"/>
<gene>
    <name evidence="1" type="ordered locus">CD196_2712</name>
</gene>